<feature type="domain" description="DALR anticodon binding" evidence="13">
    <location>
        <begin position="442"/>
        <end position="562"/>
    </location>
</feature>
<comment type="similarity">
    <text evidence="2 11 12">Belongs to the class-I aminoacyl-tRNA synthetase family.</text>
</comment>
<dbReference type="AlphaFoldDB" id="A0A9D3AYZ0"/>
<dbReference type="GO" id="GO:0005524">
    <property type="term" value="F:ATP binding"/>
    <property type="evidence" value="ECO:0007669"/>
    <property type="project" value="UniProtKB-UniRule"/>
</dbReference>
<evidence type="ECO:0000256" key="8">
    <source>
        <dbReference type="ARBA" id="ARBA00022917"/>
    </source>
</evidence>
<evidence type="ECO:0000256" key="4">
    <source>
        <dbReference type="ARBA" id="ARBA00022490"/>
    </source>
</evidence>
<accession>A0A9D3AYZ0</accession>
<dbReference type="FunFam" id="3.30.1360.70:FF:000003">
    <property type="entry name" value="Arginine--tRNA ligase"/>
    <property type="match status" value="1"/>
</dbReference>
<evidence type="ECO:0000256" key="2">
    <source>
        <dbReference type="ARBA" id="ARBA00005594"/>
    </source>
</evidence>
<dbReference type="GO" id="GO:0006420">
    <property type="term" value="P:arginyl-tRNA aminoacylation"/>
    <property type="evidence" value="ECO:0007669"/>
    <property type="project" value="UniProtKB-UniRule"/>
</dbReference>
<evidence type="ECO:0000256" key="11">
    <source>
        <dbReference type="HAMAP-Rule" id="MF_00123"/>
    </source>
</evidence>
<evidence type="ECO:0000256" key="6">
    <source>
        <dbReference type="ARBA" id="ARBA00022741"/>
    </source>
</evidence>
<dbReference type="Pfam" id="PF03485">
    <property type="entry name" value="Arg_tRNA_synt_N"/>
    <property type="match status" value="1"/>
</dbReference>
<dbReference type="PANTHER" id="PTHR11956:SF5">
    <property type="entry name" value="ARGININE--TRNA LIGASE, CYTOPLASMIC"/>
    <property type="match status" value="1"/>
</dbReference>
<feature type="short sequence motif" description="'HIGH' region" evidence="11">
    <location>
        <begin position="137"/>
        <end position="147"/>
    </location>
</feature>
<dbReference type="PANTHER" id="PTHR11956">
    <property type="entry name" value="ARGINYL-TRNA SYNTHETASE"/>
    <property type="match status" value="1"/>
</dbReference>
<dbReference type="Gene3D" id="1.10.730.10">
    <property type="entry name" value="Isoleucyl-tRNA Synthetase, Domain 1"/>
    <property type="match status" value="1"/>
</dbReference>
<dbReference type="HAMAP" id="MF_00123">
    <property type="entry name" value="Arg_tRNA_synth"/>
    <property type="match status" value="1"/>
</dbReference>
<evidence type="ECO:0000313" key="16">
    <source>
        <dbReference type="Proteomes" id="UP000798488"/>
    </source>
</evidence>
<dbReference type="CDD" id="cd07956">
    <property type="entry name" value="Anticodon_Ia_Arg"/>
    <property type="match status" value="1"/>
</dbReference>
<dbReference type="InterPro" id="IPR008909">
    <property type="entry name" value="DALR_anticod-bd"/>
</dbReference>
<dbReference type="PRINTS" id="PR01038">
    <property type="entry name" value="TRNASYNTHARG"/>
</dbReference>
<dbReference type="InterPro" id="IPR014729">
    <property type="entry name" value="Rossmann-like_a/b/a_fold"/>
</dbReference>
<comment type="subcellular location">
    <subcellularLocation>
        <location evidence="1 11">Cytoplasm</location>
    </subcellularLocation>
</comment>
<evidence type="ECO:0000256" key="7">
    <source>
        <dbReference type="ARBA" id="ARBA00022840"/>
    </source>
</evidence>
<dbReference type="EMBL" id="LSRS01000002">
    <property type="protein sequence ID" value="KAF1085991.1"/>
    <property type="molecule type" value="Genomic_DNA"/>
</dbReference>
<keyword evidence="7 11" id="KW-0067">ATP-binding</keyword>
<dbReference type="SUPFAM" id="SSF47323">
    <property type="entry name" value="Anticodon-binding domain of a subclass of class I aminoacyl-tRNA synthetases"/>
    <property type="match status" value="1"/>
</dbReference>
<dbReference type="SMART" id="SM00836">
    <property type="entry name" value="DALR_1"/>
    <property type="match status" value="1"/>
</dbReference>
<evidence type="ECO:0000256" key="10">
    <source>
        <dbReference type="ARBA" id="ARBA00049339"/>
    </source>
</evidence>
<dbReference type="CDD" id="cd00671">
    <property type="entry name" value="ArgRS_core"/>
    <property type="match status" value="1"/>
</dbReference>
<dbReference type="Gene3D" id="3.40.50.620">
    <property type="entry name" value="HUPs"/>
    <property type="match status" value="1"/>
</dbReference>
<evidence type="ECO:0000259" key="13">
    <source>
        <dbReference type="SMART" id="SM00836"/>
    </source>
</evidence>
<evidence type="ECO:0000259" key="14">
    <source>
        <dbReference type="SMART" id="SM01016"/>
    </source>
</evidence>
<gene>
    <name evidence="11 15" type="primary">argS</name>
    <name evidence="15" type="ORF">SPSYN_00729</name>
</gene>
<evidence type="ECO:0000313" key="15">
    <source>
        <dbReference type="EMBL" id="KAF1085991.1"/>
    </source>
</evidence>
<name>A0A9D3AYZ0_9FIRM</name>
<dbReference type="SUPFAM" id="SSF55190">
    <property type="entry name" value="Arginyl-tRNA synthetase (ArgRS), N-terminal 'additional' domain"/>
    <property type="match status" value="1"/>
</dbReference>
<dbReference type="InterPro" id="IPR001278">
    <property type="entry name" value="Arg-tRNA-ligase"/>
</dbReference>
<proteinExistence type="inferred from homology"/>
<dbReference type="Pfam" id="PF05746">
    <property type="entry name" value="DALR_1"/>
    <property type="match status" value="1"/>
</dbReference>
<dbReference type="Proteomes" id="UP000798488">
    <property type="component" value="Unassembled WGS sequence"/>
</dbReference>
<organism evidence="15 16">
    <name type="scientific">Sporotomaculum syntrophicum</name>
    <dbReference type="NCBI Taxonomy" id="182264"/>
    <lineage>
        <taxon>Bacteria</taxon>
        <taxon>Bacillati</taxon>
        <taxon>Bacillota</taxon>
        <taxon>Clostridia</taxon>
        <taxon>Eubacteriales</taxon>
        <taxon>Desulfallaceae</taxon>
        <taxon>Sporotomaculum</taxon>
    </lineage>
</organism>
<dbReference type="NCBIfam" id="TIGR00456">
    <property type="entry name" value="argS"/>
    <property type="match status" value="1"/>
</dbReference>
<reference evidence="15" key="1">
    <citation type="submission" date="2016-02" db="EMBL/GenBank/DDBJ databases">
        <title>Draft Genome Sequence of Sporotomaculum syntrophicum Strain FB, a Syntrophic Benzoate Degrader.</title>
        <authorList>
            <person name="Nobu M.K."/>
            <person name="Narihiro T."/>
            <person name="Qiu Y.-L."/>
            <person name="Ohashi A."/>
            <person name="Liu W.-T."/>
            <person name="Yuji S."/>
        </authorList>
    </citation>
    <scope>NUCLEOTIDE SEQUENCE</scope>
    <source>
        <strain evidence="15">FB</strain>
    </source>
</reference>
<protein>
    <recommendedName>
        <fullName evidence="11">Arginine--tRNA ligase</fullName>
        <ecNumber evidence="11">6.1.1.19</ecNumber>
    </recommendedName>
    <alternativeName>
        <fullName evidence="11">Arginyl-tRNA synthetase</fullName>
        <shortName evidence="11">ArgRS</shortName>
    </alternativeName>
</protein>
<evidence type="ECO:0000256" key="12">
    <source>
        <dbReference type="RuleBase" id="RU363038"/>
    </source>
</evidence>
<comment type="subunit">
    <text evidence="3 11">Monomer.</text>
</comment>
<keyword evidence="16" id="KW-1185">Reference proteome</keyword>
<evidence type="ECO:0000256" key="5">
    <source>
        <dbReference type="ARBA" id="ARBA00022598"/>
    </source>
</evidence>
<keyword evidence="9 11" id="KW-0030">Aminoacyl-tRNA synthetase</keyword>
<keyword evidence="6 11" id="KW-0547">Nucleotide-binding</keyword>
<keyword evidence="4 11" id="KW-0963">Cytoplasm</keyword>
<dbReference type="InterPro" id="IPR035684">
    <property type="entry name" value="ArgRS_core"/>
</dbReference>
<feature type="domain" description="Arginyl tRNA synthetase N-terminal" evidence="14">
    <location>
        <begin position="11"/>
        <end position="100"/>
    </location>
</feature>
<evidence type="ECO:0000256" key="9">
    <source>
        <dbReference type="ARBA" id="ARBA00023146"/>
    </source>
</evidence>
<evidence type="ECO:0000256" key="1">
    <source>
        <dbReference type="ARBA" id="ARBA00004496"/>
    </source>
</evidence>
<comment type="caution">
    <text evidence="15">The sequence shown here is derived from an EMBL/GenBank/DDBJ whole genome shotgun (WGS) entry which is preliminary data.</text>
</comment>
<dbReference type="Pfam" id="PF00750">
    <property type="entry name" value="tRNA-synt_1d"/>
    <property type="match status" value="1"/>
</dbReference>
<dbReference type="EC" id="6.1.1.19" evidence="11"/>
<evidence type="ECO:0000256" key="3">
    <source>
        <dbReference type="ARBA" id="ARBA00011245"/>
    </source>
</evidence>
<dbReference type="PROSITE" id="PS00178">
    <property type="entry name" value="AA_TRNA_LIGASE_I"/>
    <property type="match status" value="1"/>
</dbReference>
<dbReference type="FunFam" id="1.10.730.10:FF:000008">
    <property type="entry name" value="Arginine--tRNA ligase"/>
    <property type="match status" value="1"/>
</dbReference>
<dbReference type="FunFam" id="3.40.50.620:FF:000062">
    <property type="entry name" value="Arginine--tRNA ligase"/>
    <property type="match status" value="1"/>
</dbReference>
<comment type="catalytic activity">
    <reaction evidence="10 11">
        <text>tRNA(Arg) + L-arginine + ATP = L-arginyl-tRNA(Arg) + AMP + diphosphate</text>
        <dbReference type="Rhea" id="RHEA:20301"/>
        <dbReference type="Rhea" id="RHEA-COMP:9658"/>
        <dbReference type="Rhea" id="RHEA-COMP:9673"/>
        <dbReference type="ChEBI" id="CHEBI:30616"/>
        <dbReference type="ChEBI" id="CHEBI:32682"/>
        <dbReference type="ChEBI" id="CHEBI:33019"/>
        <dbReference type="ChEBI" id="CHEBI:78442"/>
        <dbReference type="ChEBI" id="CHEBI:78513"/>
        <dbReference type="ChEBI" id="CHEBI:456215"/>
        <dbReference type="EC" id="6.1.1.19"/>
    </reaction>
</comment>
<dbReference type="InterPro" id="IPR005148">
    <property type="entry name" value="Arg-tRNA-synth_N"/>
</dbReference>
<dbReference type="GO" id="GO:0004814">
    <property type="term" value="F:arginine-tRNA ligase activity"/>
    <property type="evidence" value="ECO:0007669"/>
    <property type="project" value="UniProtKB-UniRule"/>
</dbReference>
<keyword evidence="8 11" id="KW-0648">Protein biosynthesis</keyword>
<dbReference type="SMART" id="SM01016">
    <property type="entry name" value="Arg_tRNA_synt_N"/>
    <property type="match status" value="1"/>
</dbReference>
<dbReference type="InterPro" id="IPR009080">
    <property type="entry name" value="tRNAsynth_Ia_anticodon-bd"/>
</dbReference>
<dbReference type="InterPro" id="IPR001412">
    <property type="entry name" value="aa-tRNA-synth_I_CS"/>
</dbReference>
<keyword evidence="5 11" id="KW-0436">Ligase</keyword>
<dbReference type="Gene3D" id="3.30.1360.70">
    <property type="entry name" value="Arginyl tRNA synthetase N-terminal domain"/>
    <property type="match status" value="1"/>
</dbReference>
<dbReference type="InterPro" id="IPR036695">
    <property type="entry name" value="Arg-tRNA-synth_N_sf"/>
</dbReference>
<sequence>MVISVVEEMRLALEKALVEAVRKAVEVKELPPVELPGFVVEVPREREHGDFATNLAMLLPRQARMAPRKIAEVLIQNLPHSTRWLEKVEVAGPGFINFILDPRWVLEAVPLAVNRQADYGRVQLGENKKVQVEFVSANPTGLLHMGNARGAALGDSIASILAFAGWQVTREYYINDAGNQIENFALSVEARYFELLGLEGEVPEGGYHGQDIIDTARRYIEEHGDKLLKVDRRVRLETLAQYALAEKIEGIKKALADFGVVYDVWFSEQSLHDAGKVDEAIQRLRERDFLYEHEGALWFRATSLGLEKDEVLVRNNGLPTYFAADIAYHMDKFNRGFDRVINIWGADHHGHVARLKSALQALGYDPDTLQVLLMQLVRLFSGGEIVRMSKRTGQFITLEELVDEVGLDAARYFFIMRSADSHLDFDLDLARTQSNDNPVYYVQYAHARICSIFRQLKEQGRQAPNPKDVDIELLREEAELALARRLADFPEEVALAARQLAPHRLTRYVHEVAGLLHSFYNIHRVITDDVTLTDARLLLMEATKVVLRNALALLGVKAPEKM</sequence>
<dbReference type="GO" id="GO:0005737">
    <property type="term" value="C:cytoplasm"/>
    <property type="evidence" value="ECO:0007669"/>
    <property type="project" value="UniProtKB-SubCell"/>
</dbReference>
<dbReference type="SUPFAM" id="SSF52374">
    <property type="entry name" value="Nucleotidylyl transferase"/>
    <property type="match status" value="1"/>
</dbReference>